<keyword evidence="4" id="KW-0175">Coiled coil</keyword>
<reference evidence="7" key="1">
    <citation type="submission" date="2025-08" db="UniProtKB">
        <authorList>
            <consortium name="Ensembl"/>
        </authorList>
    </citation>
    <scope>IDENTIFICATION</scope>
</reference>
<organism evidence="7 8">
    <name type="scientific">Fundulus heteroclitus</name>
    <name type="common">Killifish</name>
    <name type="synonym">Mummichog</name>
    <dbReference type="NCBI Taxonomy" id="8078"/>
    <lineage>
        <taxon>Eukaryota</taxon>
        <taxon>Metazoa</taxon>
        <taxon>Chordata</taxon>
        <taxon>Craniata</taxon>
        <taxon>Vertebrata</taxon>
        <taxon>Euteleostomi</taxon>
        <taxon>Actinopterygii</taxon>
        <taxon>Neopterygii</taxon>
        <taxon>Teleostei</taxon>
        <taxon>Neoteleostei</taxon>
        <taxon>Acanthomorphata</taxon>
        <taxon>Ovalentaria</taxon>
        <taxon>Atherinomorphae</taxon>
        <taxon>Cyprinodontiformes</taxon>
        <taxon>Fundulidae</taxon>
        <taxon>Fundulus</taxon>
    </lineage>
</organism>
<reference evidence="7" key="2">
    <citation type="submission" date="2025-09" db="UniProtKB">
        <authorList>
            <consortium name="Ensembl"/>
        </authorList>
    </citation>
    <scope>IDENTIFICATION</scope>
</reference>
<dbReference type="Gene3D" id="2.60.120.40">
    <property type="match status" value="1"/>
</dbReference>
<dbReference type="GO" id="GO:0005576">
    <property type="term" value="C:extracellular region"/>
    <property type="evidence" value="ECO:0007669"/>
    <property type="project" value="UniProtKB-SubCell"/>
</dbReference>
<dbReference type="Ensembl" id="ENSFHET00000010979.1">
    <property type="protein sequence ID" value="ENSFHEP00000003181.1"/>
    <property type="gene ID" value="ENSFHEG00000004024.1"/>
</dbReference>
<proteinExistence type="predicted"/>
<keyword evidence="3 5" id="KW-0732">Signal</keyword>
<dbReference type="PANTHER" id="PTHR22923:SF102">
    <property type="entry name" value="CEREBELLIN 13-RELATED"/>
    <property type="match status" value="1"/>
</dbReference>
<accession>A0A3Q2NV27</accession>
<keyword evidence="2" id="KW-0964">Secreted</keyword>
<keyword evidence="8" id="KW-1185">Reference proteome</keyword>
<dbReference type="STRING" id="8078.ENSFHEP00000003181"/>
<dbReference type="PROSITE" id="PS50871">
    <property type="entry name" value="C1Q"/>
    <property type="match status" value="1"/>
</dbReference>
<feature type="domain" description="C1q" evidence="6">
    <location>
        <begin position="133"/>
        <end position="268"/>
    </location>
</feature>
<evidence type="ECO:0000259" key="6">
    <source>
        <dbReference type="PROSITE" id="PS50871"/>
    </source>
</evidence>
<dbReference type="PRINTS" id="PR00007">
    <property type="entry name" value="COMPLEMNTC1Q"/>
</dbReference>
<evidence type="ECO:0000256" key="5">
    <source>
        <dbReference type="SAM" id="SignalP"/>
    </source>
</evidence>
<dbReference type="SUPFAM" id="SSF49842">
    <property type="entry name" value="TNF-like"/>
    <property type="match status" value="1"/>
</dbReference>
<evidence type="ECO:0000313" key="8">
    <source>
        <dbReference type="Proteomes" id="UP000265000"/>
    </source>
</evidence>
<evidence type="ECO:0000256" key="2">
    <source>
        <dbReference type="ARBA" id="ARBA00022525"/>
    </source>
</evidence>
<dbReference type="SMART" id="SM00110">
    <property type="entry name" value="C1Q"/>
    <property type="match status" value="1"/>
</dbReference>
<dbReference type="GeneTree" id="ENSGT00940000163520"/>
<evidence type="ECO:0000256" key="3">
    <source>
        <dbReference type="ARBA" id="ARBA00022729"/>
    </source>
</evidence>
<dbReference type="InterPro" id="IPR050822">
    <property type="entry name" value="Cerebellin_Synaptic_Org"/>
</dbReference>
<sequence length="268" mass="30254">MRAVILLPLLLCWAQGERDGTLEKGRAPAVEGDLQFELRGDKTSYDEDSDICLIIWAELKELRDLTFRMKVELEMLKQENSALEARVTSNKKEVEEIKRENAGRMNKKSFKVKNDNEIGKMGKTDILSLHVSTAKPKVAFSTALTEGPIGPFNTDITLKFSKVFTNLGQGYNSATGVFTAPVRGIYFIRFNVFQLKQDRWAGFYLYHNSRNVMGAFVGSYGRHESASNAIILQLEQGDMIFINLLKGYTAYDDGNNYTTFSGFLLFPL</sequence>
<evidence type="ECO:0000256" key="1">
    <source>
        <dbReference type="ARBA" id="ARBA00004613"/>
    </source>
</evidence>
<dbReference type="AlphaFoldDB" id="A0A3Q2NV27"/>
<feature type="chain" id="PRO_5018725237" description="C1q domain-containing protein" evidence="5">
    <location>
        <begin position="17"/>
        <end position="268"/>
    </location>
</feature>
<evidence type="ECO:0000256" key="4">
    <source>
        <dbReference type="SAM" id="Coils"/>
    </source>
</evidence>
<dbReference type="PANTHER" id="PTHR22923">
    <property type="entry name" value="CEREBELLIN-RELATED"/>
    <property type="match status" value="1"/>
</dbReference>
<protein>
    <recommendedName>
        <fullName evidence="6">C1q domain-containing protein</fullName>
    </recommendedName>
</protein>
<dbReference type="InterPro" id="IPR001073">
    <property type="entry name" value="C1q_dom"/>
</dbReference>
<feature type="signal peptide" evidence="5">
    <location>
        <begin position="1"/>
        <end position="16"/>
    </location>
</feature>
<dbReference type="InterPro" id="IPR008983">
    <property type="entry name" value="Tumour_necrosis_fac-like_dom"/>
</dbReference>
<comment type="subcellular location">
    <subcellularLocation>
        <location evidence="1">Secreted</location>
    </subcellularLocation>
</comment>
<evidence type="ECO:0000313" key="7">
    <source>
        <dbReference type="Ensembl" id="ENSFHEP00000003181.1"/>
    </source>
</evidence>
<feature type="coiled-coil region" evidence="4">
    <location>
        <begin position="59"/>
        <end position="100"/>
    </location>
</feature>
<name>A0A3Q2NV27_FUNHE</name>
<dbReference type="Pfam" id="PF00386">
    <property type="entry name" value="C1q"/>
    <property type="match status" value="1"/>
</dbReference>
<dbReference type="Proteomes" id="UP000265000">
    <property type="component" value="Unplaced"/>
</dbReference>